<dbReference type="Proteomes" id="UP000252519">
    <property type="component" value="Unassembled WGS sequence"/>
</dbReference>
<accession>A0A368H8B9</accession>
<reference evidence="1 2" key="1">
    <citation type="submission" date="2014-10" db="EMBL/GenBank/DDBJ databases">
        <title>Draft genome of the hookworm Ancylostoma caninum.</title>
        <authorList>
            <person name="Mitreva M."/>
        </authorList>
    </citation>
    <scope>NUCLEOTIDE SEQUENCE [LARGE SCALE GENOMIC DNA]</scope>
    <source>
        <strain evidence="1 2">Baltimore</strain>
    </source>
</reference>
<dbReference type="OrthoDB" id="10346661at2759"/>
<gene>
    <name evidence="1" type="ORF">ANCCAN_02224</name>
</gene>
<evidence type="ECO:0000313" key="1">
    <source>
        <dbReference type="EMBL" id="RCN51557.1"/>
    </source>
</evidence>
<dbReference type="EMBL" id="JOJR01000012">
    <property type="protein sequence ID" value="RCN51557.1"/>
    <property type="molecule type" value="Genomic_DNA"/>
</dbReference>
<proteinExistence type="predicted"/>
<name>A0A368H8B9_ANCCA</name>
<dbReference type="AlphaFoldDB" id="A0A368H8B9"/>
<evidence type="ECO:0000313" key="2">
    <source>
        <dbReference type="Proteomes" id="UP000252519"/>
    </source>
</evidence>
<sequence>MELVQKIRDFTSKTVLDPSTLIKFQVDYGYGEAEVIVFISLIDTRDLHCFVIDQLDQILGRITEKDVGHCREILESCTLIGPFPRNMLELLGSPEHYSTSG</sequence>
<organism evidence="1 2">
    <name type="scientific">Ancylostoma caninum</name>
    <name type="common">Dog hookworm</name>
    <dbReference type="NCBI Taxonomy" id="29170"/>
    <lineage>
        <taxon>Eukaryota</taxon>
        <taxon>Metazoa</taxon>
        <taxon>Ecdysozoa</taxon>
        <taxon>Nematoda</taxon>
        <taxon>Chromadorea</taxon>
        <taxon>Rhabditida</taxon>
        <taxon>Rhabditina</taxon>
        <taxon>Rhabditomorpha</taxon>
        <taxon>Strongyloidea</taxon>
        <taxon>Ancylostomatidae</taxon>
        <taxon>Ancylostomatinae</taxon>
        <taxon>Ancylostoma</taxon>
    </lineage>
</organism>
<comment type="caution">
    <text evidence="1">The sequence shown here is derived from an EMBL/GenBank/DDBJ whole genome shotgun (WGS) entry which is preliminary data.</text>
</comment>
<keyword evidence="2" id="KW-1185">Reference proteome</keyword>
<protein>
    <submittedName>
        <fullName evidence="1">Uncharacterized protein</fullName>
    </submittedName>
</protein>